<dbReference type="Pfam" id="PF01369">
    <property type="entry name" value="Sec7"/>
    <property type="match status" value="1"/>
</dbReference>
<dbReference type="InterPro" id="IPR023394">
    <property type="entry name" value="Sec7_C_sf"/>
</dbReference>
<feature type="compositionally biased region" description="Low complexity" evidence="2">
    <location>
        <begin position="51"/>
        <end position="76"/>
    </location>
</feature>
<feature type="compositionally biased region" description="Polar residues" evidence="2">
    <location>
        <begin position="185"/>
        <end position="202"/>
    </location>
</feature>
<dbReference type="PANTHER" id="PTHR10663">
    <property type="entry name" value="GUANYL-NUCLEOTIDE EXCHANGE FACTOR"/>
    <property type="match status" value="1"/>
</dbReference>
<dbReference type="InterPro" id="IPR011993">
    <property type="entry name" value="PH-like_dom_sf"/>
</dbReference>
<dbReference type="CDD" id="cd00171">
    <property type="entry name" value="Sec7"/>
    <property type="match status" value="1"/>
</dbReference>
<dbReference type="GO" id="GO:0032012">
    <property type="term" value="P:regulation of ARF protein signal transduction"/>
    <property type="evidence" value="ECO:0007669"/>
    <property type="project" value="InterPro"/>
</dbReference>
<dbReference type="OrthoDB" id="2157641at2759"/>
<dbReference type="SUPFAM" id="SSF48425">
    <property type="entry name" value="Sec7 domain"/>
    <property type="match status" value="1"/>
</dbReference>
<organism evidence="4 5">
    <name type="scientific">Choanephora cucurbitarum</name>
    <dbReference type="NCBI Taxonomy" id="101091"/>
    <lineage>
        <taxon>Eukaryota</taxon>
        <taxon>Fungi</taxon>
        <taxon>Fungi incertae sedis</taxon>
        <taxon>Mucoromycota</taxon>
        <taxon>Mucoromycotina</taxon>
        <taxon>Mucoromycetes</taxon>
        <taxon>Mucorales</taxon>
        <taxon>Mucorineae</taxon>
        <taxon>Choanephoraceae</taxon>
        <taxon>Choanephoroideae</taxon>
        <taxon>Choanephora</taxon>
    </lineage>
</organism>
<gene>
    <name evidence="4" type="ORF">A0J61_01213</name>
</gene>
<keyword evidence="1" id="KW-0175">Coiled coil</keyword>
<dbReference type="GO" id="GO:0005085">
    <property type="term" value="F:guanyl-nucleotide exchange factor activity"/>
    <property type="evidence" value="ECO:0007669"/>
    <property type="project" value="InterPro"/>
</dbReference>
<dbReference type="InterPro" id="IPR035999">
    <property type="entry name" value="Sec7_dom_sf"/>
</dbReference>
<feature type="coiled-coil region" evidence="1">
    <location>
        <begin position="1098"/>
        <end position="1132"/>
    </location>
</feature>
<sequence length="1189" mass="132830">MSVNNNYRRRSLSISDVSSALKMDSAASSLWGNNNKSKGGTFLSRLISTSNTASTPTPAAVSPTTSTSSYIPTSLPQVHSQQRIKRKPINSPSNTISGTNIDILSTSPVEKIPAATMPTSTRKKYELVLGVTDQELAKDLLKKDVSGNSCNANHGQSSAKGFGNIFKRAGNKSIEKNDNDLPIFNQKQPENPTVPTTKSPAETESFEPLPPLQFPSSQREELSLDFQHIEFSRSIENNNSGQTQKIQQQRYEIGERLSSAYNQENNKGTQSPNASRWSNASTRKSTGSYSIYSTFGSDSIFGEDGSSDNAVLTASTSLVDFDEKEQQVNESVANDELLQTIETNMQTRNPAKLVIIESSEEEEEEDDENCGEEDEDSSDNQADIFVDATGVSQEDIERERIEARLSKRLSGGHYGSAGGLMMSMMMPDGISKDSKKQRRRSRPPPEDVAQSMINWKRYSGQGQLKITKPPPEQIHQHVNEQQSNKLMTPSTASPLTAPEKDFNYTLPPQRPLPEGPLPPKPQPSVIVSDVCEDEQDVGKQTQNNHEIDINDPQECAARLWYEDSTFVESERIAEWLGQSKPLNTSTLHEYMKYFDFATMRLDSAFRKVCSKLYFRAEAQQIDRILEAFAKRYWECNPKTIFGSADVVYAVVYSLLLLNTDLHVAQGNHTKMTRQAFVKNTMSTIREQFQSVLKETPKSSSFILAWEAHIETYLKDMYVSVKNYQILQPTQHQNDTLNAHSDNSSMLSASSGSKRLSMIGGKRMIDIKRSLNTMMYKNPNARDSLYIQEEPVPRKSTSSTTHQQYLSNTRNMQSCKRRESVISTGSLNNSSGIIIPKTSSSSSTNSGLLSPNSSHMMSFMDTHSDSLFNNHPPYLKEGVVMRKHLLESPNQKAKHREWKECLLIVTQGQLKMYGMQSDGGNDSAFSGKYNMLRSGSASFANLADTLTRTTTNGSQSYGGASQHDGSSGWAAYSQLMESIDLSHSLANALPPPGYNRSRPHVFAVQQSNGGVYLIQSTSNEQIQEWVATCNYWAARQSKEPLQGGVGNIEYGWGSCLDDVVLDQDAIEKGKKIIGKYTNNPDLVNVSVWTPAAPTMIPSALDEEAQLEALQKYVDQLNEEINDHREIKKKIQVKFHNKCQNHSRAMANWEAKSKYMLHEIIKYQNYCNSLEDSIARRKKEKDQNEQESDDC</sequence>
<dbReference type="SMART" id="SM00233">
    <property type="entry name" value="PH"/>
    <property type="match status" value="1"/>
</dbReference>
<protein>
    <submittedName>
        <fullName evidence="4">PH and SEC7 domain-containing protein C11E3.11c</fullName>
    </submittedName>
</protein>
<comment type="caution">
    <text evidence="4">The sequence shown here is derived from an EMBL/GenBank/DDBJ whole genome shotgun (WGS) entry which is preliminary data.</text>
</comment>
<evidence type="ECO:0000256" key="2">
    <source>
        <dbReference type="SAM" id="MobiDB-lite"/>
    </source>
</evidence>
<dbReference type="Gene3D" id="2.30.29.30">
    <property type="entry name" value="Pleckstrin-homology domain (PH domain)/Phosphotyrosine-binding domain (PTB)"/>
    <property type="match status" value="1"/>
</dbReference>
<dbReference type="STRING" id="101091.A0A1C7NNM4"/>
<evidence type="ECO:0000259" key="3">
    <source>
        <dbReference type="PROSITE" id="PS50190"/>
    </source>
</evidence>
<feature type="compositionally biased region" description="Pro residues" evidence="2">
    <location>
        <begin position="508"/>
        <end position="521"/>
    </location>
</feature>
<dbReference type="InterPro" id="IPR000904">
    <property type="entry name" value="Sec7_dom"/>
</dbReference>
<keyword evidence="5" id="KW-1185">Reference proteome</keyword>
<feature type="compositionally biased region" description="Polar residues" evidence="2">
    <location>
        <begin position="480"/>
        <end position="494"/>
    </location>
</feature>
<dbReference type="EMBL" id="LUGH01000036">
    <property type="protein sequence ID" value="OBZ90732.1"/>
    <property type="molecule type" value="Genomic_DNA"/>
</dbReference>
<feature type="region of interest" description="Disordered" evidence="2">
    <location>
        <begin position="410"/>
        <end position="450"/>
    </location>
</feature>
<feature type="region of interest" description="Disordered" evidence="2">
    <location>
        <begin position="357"/>
        <end position="397"/>
    </location>
</feature>
<dbReference type="PROSITE" id="PS50190">
    <property type="entry name" value="SEC7"/>
    <property type="match status" value="1"/>
</dbReference>
<dbReference type="Gene3D" id="1.10.1000.11">
    <property type="entry name" value="Arf Nucleotide-binding Site Opener,domain 2"/>
    <property type="match status" value="1"/>
</dbReference>
<dbReference type="Pfam" id="PF15410">
    <property type="entry name" value="PH_9"/>
    <property type="match status" value="1"/>
</dbReference>
<accession>A0A1C7NNM4</accession>
<feature type="region of interest" description="Disordered" evidence="2">
    <location>
        <begin position="174"/>
        <end position="219"/>
    </location>
</feature>
<dbReference type="InterPro" id="IPR041681">
    <property type="entry name" value="PH_9"/>
</dbReference>
<name>A0A1C7NNM4_9FUNG</name>
<evidence type="ECO:0000313" key="5">
    <source>
        <dbReference type="Proteomes" id="UP000093000"/>
    </source>
</evidence>
<reference evidence="4 5" key="1">
    <citation type="submission" date="2016-03" db="EMBL/GenBank/DDBJ databases">
        <title>Choanephora cucurbitarum.</title>
        <authorList>
            <person name="Min B."/>
            <person name="Park H."/>
            <person name="Park J.-H."/>
            <person name="Shin H.-D."/>
            <person name="Choi I.-G."/>
        </authorList>
    </citation>
    <scope>NUCLEOTIDE SEQUENCE [LARGE SCALE GENOMIC DNA]</scope>
    <source>
        <strain evidence="4 5">KUS-F28377</strain>
    </source>
</reference>
<feature type="region of interest" description="Disordered" evidence="2">
    <location>
        <begin position="480"/>
        <end position="521"/>
    </location>
</feature>
<dbReference type="SUPFAM" id="SSF50729">
    <property type="entry name" value="PH domain-like"/>
    <property type="match status" value="1"/>
</dbReference>
<dbReference type="InParanoid" id="A0A1C7NNM4"/>
<dbReference type="PANTHER" id="PTHR10663:SF373">
    <property type="entry name" value="PH AND SEC7 DOMAIN-CONTAINING PROTEIN C11E3.11C"/>
    <property type="match status" value="1"/>
</dbReference>
<feature type="region of interest" description="Disordered" evidence="2">
    <location>
        <begin position="51"/>
        <end position="81"/>
    </location>
</feature>
<dbReference type="AlphaFoldDB" id="A0A1C7NNM4"/>
<feature type="region of interest" description="Disordered" evidence="2">
    <location>
        <begin position="263"/>
        <end position="289"/>
    </location>
</feature>
<dbReference type="Proteomes" id="UP000093000">
    <property type="component" value="Unassembled WGS sequence"/>
</dbReference>
<feature type="compositionally biased region" description="Acidic residues" evidence="2">
    <location>
        <begin position="358"/>
        <end position="378"/>
    </location>
</feature>
<proteinExistence type="predicted"/>
<feature type="domain" description="SEC7" evidence="3">
    <location>
        <begin position="547"/>
        <end position="723"/>
    </location>
</feature>
<dbReference type="InterPro" id="IPR001849">
    <property type="entry name" value="PH_domain"/>
</dbReference>
<dbReference type="FunCoup" id="A0A1C7NNM4">
    <property type="interactions" value="30"/>
</dbReference>
<evidence type="ECO:0000256" key="1">
    <source>
        <dbReference type="SAM" id="Coils"/>
    </source>
</evidence>
<evidence type="ECO:0000313" key="4">
    <source>
        <dbReference type="EMBL" id="OBZ90732.1"/>
    </source>
</evidence>
<dbReference type="SMART" id="SM00222">
    <property type="entry name" value="Sec7"/>
    <property type="match status" value="1"/>
</dbReference>